<keyword evidence="1 3" id="KW-0175">Coiled coil</keyword>
<keyword evidence="8" id="KW-1185">Reference proteome</keyword>
<dbReference type="Pfam" id="PF03468">
    <property type="entry name" value="XS"/>
    <property type="match status" value="1"/>
</dbReference>
<evidence type="ECO:0000256" key="1">
    <source>
        <dbReference type="ARBA" id="ARBA00023054"/>
    </source>
</evidence>
<feature type="domain" description="Factor of DNA methylation 1-5/IDN2" evidence="5">
    <location>
        <begin position="500"/>
        <end position="630"/>
    </location>
</feature>
<dbReference type="CDD" id="cd12266">
    <property type="entry name" value="RRM_like_XS"/>
    <property type="match status" value="1"/>
</dbReference>
<evidence type="ECO:0000313" key="8">
    <source>
        <dbReference type="Proteomes" id="UP000797356"/>
    </source>
</evidence>
<dbReference type="Gene3D" id="3.30.70.2890">
    <property type="entry name" value="XS domain"/>
    <property type="match status" value="1"/>
</dbReference>
<gene>
    <name evidence="7" type="ORF">COCNU_04G001780</name>
</gene>
<dbReference type="InterPro" id="IPR005381">
    <property type="entry name" value="Znf-XS_domain"/>
</dbReference>
<keyword evidence="2" id="KW-0943">RNA-mediated gene silencing</keyword>
<evidence type="ECO:0000259" key="4">
    <source>
        <dbReference type="Pfam" id="PF03468"/>
    </source>
</evidence>
<evidence type="ECO:0000313" key="7">
    <source>
        <dbReference type="EMBL" id="KAG1337872.1"/>
    </source>
</evidence>
<proteinExistence type="predicted"/>
<protein>
    <submittedName>
        <fullName evidence="7">Factor of DNA methylation 1-like</fullName>
    </submittedName>
</protein>
<sequence>MNYSSEEESEISESEIDDYEEKFYLHLKDGKLKVKNADSIYKCPFCAGKKKQDYNYKDLLQHASGVGTSNRKAKVKAKHRALARYLKNDLTEASSSSMQLMIVQHHPFKPKDEDQFVWPWMGILVNVPTEYKNGRYVGESGNRLKEQLSRFNLLKVHALWNYRGHTGNAIVDFNKDWTGFKDAMAFENYFDAQHLGKKDWNERRHQGTEIYGWVARAVDYNSTGPIGDHLRKNGDLKTVDDLATEETRKTDKLVANLASQIEVKNKNLQELECKYNETTRSLDRMMEDRDKLLRAYNEEIQKMQHISRDHSRRIFEENEKLRAELDSKRKELDLRRKQLDKLAVQNEIDRRKLDVEKQKNAMKDSSLQLASMEQKKADENVLSLVEEQKREKEAAVKKILQLEKQLDAKQKLELEIQQLRGQLQVMKHMGGDEDSEVKKKMEEMSEQLQEKVEEMEDLEALNQTLVVKERKSNDELQEARKELISGLKELLSGRTSIGIKRMGELDEKPFQIACKLRFSKDDADVNAATFCSKWQDELRKPEWHPFKVITIDGKPQEVIQEDDEKLQALKEQLGDEVCEVVTAALLEMNEYNPSGRYVIPELWNFKEGRKATLKEVIQYIMKQWKTHKRKR</sequence>
<dbReference type="PANTHER" id="PTHR21596:SF3">
    <property type="entry name" value="FACTOR OF DNA METHYLATION 1-RELATED"/>
    <property type="match status" value="1"/>
</dbReference>
<dbReference type="AlphaFoldDB" id="A0A8K0I555"/>
<organism evidence="7 8">
    <name type="scientific">Cocos nucifera</name>
    <name type="common">Coconut palm</name>
    <dbReference type="NCBI Taxonomy" id="13894"/>
    <lineage>
        <taxon>Eukaryota</taxon>
        <taxon>Viridiplantae</taxon>
        <taxon>Streptophyta</taxon>
        <taxon>Embryophyta</taxon>
        <taxon>Tracheophyta</taxon>
        <taxon>Spermatophyta</taxon>
        <taxon>Magnoliopsida</taxon>
        <taxon>Liliopsida</taxon>
        <taxon>Arecaceae</taxon>
        <taxon>Arecoideae</taxon>
        <taxon>Cocoseae</taxon>
        <taxon>Attaleinae</taxon>
        <taxon>Cocos</taxon>
    </lineage>
</organism>
<dbReference type="GO" id="GO:0080188">
    <property type="term" value="P:gene silencing by siRNA-directed DNA methylation"/>
    <property type="evidence" value="ECO:0007669"/>
    <property type="project" value="InterPro"/>
</dbReference>
<evidence type="ECO:0000259" key="6">
    <source>
        <dbReference type="Pfam" id="PF03470"/>
    </source>
</evidence>
<dbReference type="InterPro" id="IPR005380">
    <property type="entry name" value="XS_domain"/>
</dbReference>
<evidence type="ECO:0000256" key="3">
    <source>
        <dbReference type="SAM" id="Coils"/>
    </source>
</evidence>
<feature type="coiled-coil region" evidence="3">
    <location>
        <begin position="254"/>
        <end position="468"/>
    </location>
</feature>
<dbReference type="InterPro" id="IPR005379">
    <property type="entry name" value="FDM1-5/IDN2_XH"/>
</dbReference>
<dbReference type="PANTHER" id="PTHR21596">
    <property type="entry name" value="RIBONUCLEASE P SUBUNIT P38"/>
    <property type="match status" value="1"/>
</dbReference>
<feature type="domain" description="XS" evidence="4">
    <location>
        <begin position="113"/>
        <end position="222"/>
    </location>
</feature>
<evidence type="ECO:0000256" key="2">
    <source>
        <dbReference type="ARBA" id="ARBA00023158"/>
    </source>
</evidence>
<accession>A0A8K0I555</accession>
<dbReference type="InterPro" id="IPR038588">
    <property type="entry name" value="XS_domain_sf"/>
</dbReference>
<reference evidence="7" key="2">
    <citation type="submission" date="2019-07" db="EMBL/GenBank/DDBJ databases">
        <authorList>
            <person name="Yang Y."/>
            <person name="Bocs S."/>
            <person name="Baudouin L."/>
        </authorList>
    </citation>
    <scope>NUCLEOTIDE SEQUENCE</scope>
    <source>
        <tissue evidence="7">Spear leaf of Hainan Tall coconut</tissue>
    </source>
</reference>
<comment type="caution">
    <text evidence="7">The sequence shown here is derived from an EMBL/GenBank/DDBJ whole genome shotgun (WGS) entry which is preliminary data.</text>
</comment>
<dbReference type="OrthoDB" id="1892195at2759"/>
<dbReference type="Pfam" id="PF03470">
    <property type="entry name" value="zf-XS"/>
    <property type="match status" value="1"/>
</dbReference>
<dbReference type="Pfam" id="PF03469">
    <property type="entry name" value="XH"/>
    <property type="match status" value="1"/>
</dbReference>
<dbReference type="Proteomes" id="UP000797356">
    <property type="component" value="Chromosome 4"/>
</dbReference>
<dbReference type="InterPro" id="IPR045177">
    <property type="entry name" value="FDM1-5/IDN2"/>
</dbReference>
<reference evidence="7" key="1">
    <citation type="journal article" date="2017" name="Gigascience">
        <title>The genome draft of coconut (Cocos nucifera).</title>
        <authorList>
            <person name="Xiao Y."/>
            <person name="Xu P."/>
            <person name="Fan H."/>
            <person name="Baudouin L."/>
            <person name="Xia W."/>
            <person name="Bocs S."/>
            <person name="Xu J."/>
            <person name="Li Q."/>
            <person name="Guo A."/>
            <person name="Zhou L."/>
            <person name="Li J."/>
            <person name="Wu Y."/>
            <person name="Ma Z."/>
            <person name="Armero A."/>
            <person name="Issali A.E."/>
            <person name="Liu N."/>
            <person name="Peng M."/>
            <person name="Yang Y."/>
        </authorList>
    </citation>
    <scope>NUCLEOTIDE SEQUENCE</scope>
    <source>
        <tissue evidence="7">Spear leaf of Hainan Tall coconut</tissue>
    </source>
</reference>
<dbReference type="EMBL" id="CM017875">
    <property type="protein sequence ID" value="KAG1337872.1"/>
    <property type="molecule type" value="Genomic_DNA"/>
</dbReference>
<name>A0A8K0I555_COCNU</name>
<feature type="domain" description="Zinc finger-XS" evidence="6">
    <location>
        <begin position="43"/>
        <end position="83"/>
    </location>
</feature>
<evidence type="ECO:0000259" key="5">
    <source>
        <dbReference type="Pfam" id="PF03469"/>
    </source>
</evidence>